<reference evidence="1" key="1">
    <citation type="submission" date="2021-05" db="EMBL/GenBank/DDBJ databases">
        <authorList>
            <person name="Pan Q."/>
            <person name="Jouanno E."/>
            <person name="Zahm M."/>
            <person name="Klopp C."/>
            <person name="Cabau C."/>
            <person name="Louis A."/>
            <person name="Berthelot C."/>
            <person name="Parey E."/>
            <person name="Roest Crollius H."/>
            <person name="Montfort J."/>
            <person name="Robinson-Rechavi M."/>
            <person name="Bouchez O."/>
            <person name="Lampietro C."/>
            <person name="Lopez Roques C."/>
            <person name="Donnadieu C."/>
            <person name="Postlethwait J."/>
            <person name="Bobe J."/>
            <person name="Dillon D."/>
            <person name="Chandos A."/>
            <person name="von Hippel F."/>
            <person name="Guiguen Y."/>
        </authorList>
    </citation>
    <scope>NUCLEOTIDE SEQUENCE</scope>
    <source>
        <strain evidence="1">YG-Jan2019</strain>
    </source>
</reference>
<keyword evidence="2" id="KW-1185">Reference proteome</keyword>
<accession>A0ACC2F171</accession>
<proteinExistence type="predicted"/>
<protein>
    <submittedName>
        <fullName evidence="1">Uncharacterized protein</fullName>
    </submittedName>
</protein>
<comment type="caution">
    <text evidence="1">The sequence shown here is derived from an EMBL/GenBank/DDBJ whole genome shotgun (WGS) entry which is preliminary data.</text>
</comment>
<dbReference type="EMBL" id="CM055763">
    <property type="protein sequence ID" value="KAJ7985091.1"/>
    <property type="molecule type" value="Genomic_DNA"/>
</dbReference>
<organism evidence="1 2">
    <name type="scientific">Dallia pectoralis</name>
    <name type="common">Alaska blackfish</name>
    <dbReference type="NCBI Taxonomy" id="75939"/>
    <lineage>
        <taxon>Eukaryota</taxon>
        <taxon>Metazoa</taxon>
        <taxon>Chordata</taxon>
        <taxon>Craniata</taxon>
        <taxon>Vertebrata</taxon>
        <taxon>Euteleostomi</taxon>
        <taxon>Actinopterygii</taxon>
        <taxon>Neopterygii</taxon>
        <taxon>Teleostei</taxon>
        <taxon>Protacanthopterygii</taxon>
        <taxon>Esociformes</taxon>
        <taxon>Umbridae</taxon>
        <taxon>Dallia</taxon>
    </lineage>
</organism>
<dbReference type="Proteomes" id="UP001157502">
    <property type="component" value="Chromosome 36"/>
</dbReference>
<sequence>MGEAEGRGGEEAGAPGDGAAWWSKAEGLGRRGHGSGSQIPKGWSRASDPSICLPLSVWGLRGQLVTTRISPLLPGGSQ</sequence>
<name>A0ACC2F171_DALPE</name>
<evidence type="ECO:0000313" key="1">
    <source>
        <dbReference type="EMBL" id="KAJ7985091.1"/>
    </source>
</evidence>
<gene>
    <name evidence="1" type="ORF">DPEC_G00348480</name>
</gene>
<evidence type="ECO:0000313" key="2">
    <source>
        <dbReference type="Proteomes" id="UP001157502"/>
    </source>
</evidence>